<dbReference type="Pfam" id="PF00072">
    <property type="entry name" value="Response_reg"/>
    <property type="match status" value="1"/>
</dbReference>
<name>A0ABQ1JXV3_9FLAO</name>
<dbReference type="CDD" id="cd17535">
    <property type="entry name" value="REC_NarL-like"/>
    <property type="match status" value="1"/>
</dbReference>
<evidence type="ECO:0000256" key="4">
    <source>
        <dbReference type="ARBA" id="ARBA00023163"/>
    </source>
</evidence>
<dbReference type="InterPro" id="IPR001789">
    <property type="entry name" value="Sig_transdc_resp-reg_receiver"/>
</dbReference>
<keyword evidence="3 8" id="KW-0238">DNA-binding</keyword>
<feature type="domain" description="Response regulatory" evidence="7">
    <location>
        <begin position="6"/>
        <end position="122"/>
    </location>
</feature>
<evidence type="ECO:0000259" key="6">
    <source>
        <dbReference type="PROSITE" id="PS50043"/>
    </source>
</evidence>
<dbReference type="RefSeq" id="WP_188621022.1">
    <property type="nucleotide sequence ID" value="NZ_BMJE01000004.1"/>
</dbReference>
<dbReference type="SMART" id="SM00448">
    <property type="entry name" value="REC"/>
    <property type="match status" value="1"/>
</dbReference>
<dbReference type="PANTHER" id="PTHR43214">
    <property type="entry name" value="TWO-COMPONENT RESPONSE REGULATOR"/>
    <property type="match status" value="1"/>
</dbReference>
<dbReference type="GO" id="GO:0003677">
    <property type="term" value="F:DNA binding"/>
    <property type="evidence" value="ECO:0007669"/>
    <property type="project" value="UniProtKB-KW"/>
</dbReference>
<dbReference type="PROSITE" id="PS00622">
    <property type="entry name" value="HTH_LUXR_1"/>
    <property type="match status" value="1"/>
</dbReference>
<sequence length="211" mass="23614">MFGKHKILLADDHSVVRRGVALILKESLSDIEIHHAADFPGVISKLKTTEIDLLVLDINLPGGNTVLMVERVKAIQPSLKVLIFSAFDEEQFALRYIHAGADGYLNKLSAEEKITEAAITILEGEKYISEKVKNKIFENTLNNTPHNPLETLSDREMEVAALLANGDGNLEIANKLNIQMSTVSTYKHRIFEKLNVNNLVSLVEKYKLYSE</sequence>
<dbReference type="CDD" id="cd06170">
    <property type="entry name" value="LuxR_C_like"/>
    <property type="match status" value="1"/>
</dbReference>
<dbReference type="Gene3D" id="3.40.50.2300">
    <property type="match status" value="1"/>
</dbReference>
<dbReference type="PROSITE" id="PS50110">
    <property type="entry name" value="RESPONSE_REGULATORY"/>
    <property type="match status" value="1"/>
</dbReference>
<dbReference type="InterPro" id="IPR016032">
    <property type="entry name" value="Sig_transdc_resp-reg_C-effctor"/>
</dbReference>
<dbReference type="Proteomes" id="UP000615760">
    <property type="component" value="Unassembled WGS sequence"/>
</dbReference>
<evidence type="ECO:0000313" key="8">
    <source>
        <dbReference type="EMBL" id="GGB78840.1"/>
    </source>
</evidence>
<dbReference type="SMART" id="SM00421">
    <property type="entry name" value="HTH_LUXR"/>
    <property type="match status" value="1"/>
</dbReference>
<gene>
    <name evidence="8" type="ORF">GCM10007424_18760</name>
</gene>
<dbReference type="PRINTS" id="PR00038">
    <property type="entry name" value="HTHLUXR"/>
</dbReference>
<protein>
    <submittedName>
        <fullName evidence="8">DNA-binding response regulator</fullName>
    </submittedName>
</protein>
<evidence type="ECO:0000259" key="7">
    <source>
        <dbReference type="PROSITE" id="PS50110"/>
    </source>
</evidence>
<dbReference type="SUPFAM" id="SSF46894">
    <property type="entry name" value="C-terminal effector domain of the bipartite response regulators"/>
    <property type="match status" value="1"/>
</dbReference>
<dbReference type="InterPro" id="IPR039420">
    <property type="entry name" value="WalR-like"/>
</dbReference>
<organism evidence="8 9">
    <name type="scientific">Flavobacterium suaedae</name>
    <dbReference type="NCBI Taxonomy" id="1767027"/>
    <lineage>
        <taxon>Bacteria</taxon>
        <taxon>Pseudomonadati</taxon>
        <taxon>Bacteroidota</taxon>
        <taxon>Flavobacteriia</taxon>
        <taxon>Flavobacteriales</taxon>
        <taxon>Flavobacteriaceae</taxon>
        <taxon>Flavobacterium</taxon>
    </lineage>
</organism>
<keyword evidence="9" id="KW-1185">Reference proteome</keyword>
<dbReference type="PANTHER" id="PTHR43214:SF41">
    <property type="entry name" value="NITRATE_NITRITE RESPONSE REGULATOR PROTEIN NARP"/>
    <property type="match status" value="1"/>
</dbReference>
<dbReference type="InterPro" id="IPR058245">
    <property type="entry name" value="NreC/VraR/RcsB-like_REC"/>
</dbReference>
<dbReference type="InterPro" id="IPR011006">
    <property type="entry name" value="CheY-like_superfamily"/>
</dbReference>
<dbReference type="Pfam" id="PF00196">
    <property type="entry name" value="GerE"/>
    <property type="match status" value="1"/>
</dbReference>
<feature type="modified residue" description="4-aspartylphosphate" evidence="5">
    <location>
        <position position="57"/>
    </location>
</feature>
<dbReference type="PROSITE" id="PS50043">
    <property type="entry name" value="HTH_LUXR_2"/>
    <property type="match status" value="1"/>
</dbReference>
<evidence type="ECO:0000256" key="3">
    <source>
        <dbReference type="ARBA" id="ARBA00023125"/>
    </source>
</evidence>
<dbReference type="InterPro" id="IPR000792">
    <property type="entry name" value="Tscrpt_reg_LuxR_C"/>
</dbReference>
<evidence type="ECO:0000313" key="9">
    <source>
        <dbReference type="Proteomes" id="UP000615760"/>
    </source>
</evidence>
<evidence type="ECO:0000256" key="2">
    <source>
        <dbReference type="ARBA" id="ARBA00023015"/>
    </source>
</evidence>
<dbReference type="SUPFAM" id="SSF52172">
    <property type="entry name" value="CheY-like"/>
    <property type="match status" value="1"/>
</dbReference>
<comment type="caution">
    <text evidence="8">The sequence shown here is derived from an EMBL/GenBank/DDBJ whole genome shotgun (WGS) entry which is preliminary data.</text>
</comment>
<keyword evidence="4" id="KW-0804">Transcription</keyword>
<evidence type="ECO:0000256" key="1">
    <source>
        <dbReference type="ARBA" id="ARBA00022553"/>
    </source>
</evidence>
<evidence type="ECO:0000256" key="5">
    <source>
        <dbReference type="PROSITE-ProRule" id="PRU00169"/>
    </source>
</evidence>
<feature type="domain" description="HTH luxR-type" evidence="6">
    <location>
        <begin position="145"/>
        <end position="210"/>
    </location>
</feature>
<reference evidence="9" key="1">
    <citation type="journal article" date="2019" name="Int. J. Syst. Evol. Microbiol.">
        <title>The Global Catalogue of Microorganisms (GCM) 10K type strain sequencing project: providing services to taxonomists for standard genome sequencing and annotation.</title>
        <authorList>
            <consortium name="The Broad Institute Genomics Platform"/>
            <consortium name="The Broad Institute Genome Sequencing Center for Infectious Disease"/>
            <person name="Wu L."/>
            <person name="Ma J."/>
        </authorList>
    </citation>
    <scope>NUCLEOTIDE SEQUENCE [LARGE SCALE GENOMIC DNA]</scope>
    <source>
        <strain evidence="9">CGMCC 1.15461</strain>
    </source>
</reference>
<keyword evidence="2" id="KW-0805">Transcription regulation</keyword>
<dbReference type="EMBL" id="BMJE01000004">
    <property type="protein sequence ID" value="GGB78840.1"/>
    <property type="molecule type" value="Genomic_DNA"/>
</dbReference>
<accession>A0ABQ1JXV3</accession>
<keyword evidence="1 5" id="KW-0597">Phosphoprotein</keyword>
<proteinExistence type="predicted"/>